<organism evidence="13 14">
    <name type="scientific">Paracoccus limosus</name>
    <dbReference type="NCBI Taxonomy" id="913252"/>
    <lineage>
        <taxon>Bacteria</taxon>
        <taxon>Pseudomonadati</taxon>
        <taxon>Pseudomonadota</taxon>
        <taxon>Alphaproteobacteria</taxon>
        <taxon>Rhodobacterales</taxon>
        <taxon>Paracoccaceae</taxon>
        <taxon>Paracoccus</taxon>
    </lineage>
</organism>
<feature type="region of interest" description="Disordered" evidence="10">
    <location>
        <begin position="169"/>
        <end position="188"/>
    </location>
</feature>
<reference evidence="13 14" key="1">
    <citation type="submission" date="2019-11" db="EMBL/GenBank/DDBJ databases">
        <authorList>
            <person name="Dong K."/>
        </authorList>
    </citation>
    <scope>NUCLEOTIDE SEQUENCE [LARGE SCALE GENOMIC DNA]</scope>
    <source>
        <strain evidence="13 14">JCM 17370</strain>
    </source>
</reference>
<dbReference type="GO" id="GO:0046872">
    <property type="term" value="F:metal ion binding"/>
    <property type="evidence" value="ECO:0007669"/>
    <property type="project" value="UniProtKB-KW"/>
</dbReference>
<dbReference type="Pfam" id="PF14622">
    <property type="entry name" value="Ribonucleas_3_3"/>
    <property type="match status" value="1"/>
</dbReference>
<evidence type="ECO:0000256" key="9">
    <source>
        <dbReference type="HAMAP-Rule" id="MF_00104"/>
    </source>
</evidence>
<dbReference type="PROSITE" id="PS50137">
    <property type="entry name" value="DS_RBD"/>
    <property type="match status" value="1"/>
</dbReference>
<dbReference type="EC" id="3.1.26.3" evidence="9"/>
<keyword evidence="3 9" id="KW-0698">rRNA processing</keyword>
<keyword evidence="7 9" id="KW-0378">Hydrolase</keyword>
<dbReference type="CDD" id="cd00593">
    <property type="entry name" value="RIBOc"/>
    <property type="match status" value="1"/>
</dbReference>
<keyword evidence="14" id="KW-1185">Reference proteome</keyword>
<comment type="similarity">
    <text evidence="2">Belongs to the ribonuclease III family.</text>
</comment>
<dbReference type="InterPro" id="IPR036389">
    <property type="entry name" value="RNase_III_sf"/>
</dbReference>
<evidence type="ECO:0000256" key="10">
    <source>
        <dbReference type="SAM" id="MobiDB-lite"/>
    </source>
</evidence>
<feature type="binding site" evidence="9">
    <location>
        <position position="118"/>
    </location>
    <ligand>
        <name>Mg(2+)</name>
        <dbReference type="ChEBI" id="CHEBI:18420"/>
    </ligand>
</feature>
<keyword evidence="6 9" id="KW-0255">Endonuclease</keyword>
<feature type="binding site" evidence="9">
    <location>
        <position position="45"/>
    </location>
    <ligand>
        <name>Mg(2+)</name>
        <dbReference type="ChEBI" id="CHEBI:18420"/>
    </ligand>
</feature>
<keyword evidence="9" id="KW-0460">Magnesium</keyword>
<dbReference type="RefSeq" id="WP_155064286.1">
    <property type="nucleotide sequence ID" value="NZ_WMIF01000010.1"/>
</dbReference>
<evidence type="ECO:0000313" key="14">
    <source>
        <dbReference type="Proteomes" id="UP000442533"/>
    </source>
</evidence>
<dbReference type="GO" id="GO:0006364">
    <property type="term" value="P:rRNA processing"/>
    <property type="evidence" value="ECO:0007669"/>
    <property type="project" value="UniProtKB-UniRule"/>
</dbReference>
<dbReference type="GO" id="GO:0019843">
    <property type="term" value="F:rRNA binding"/>
    <property type="evidence" value="ECO:0007669"/>
    <property type="project" value="UniProtKB-KW"/>
</dbReference>
<evidence type="ECO:0000256" key="3">
    <source>
        <dbReference type="ARBA" id="ARBA00022552"/>
    </source>
</evidence>
<dbReference type="SUPFAM" id="SSF69065">
    <property type="entry name" value="RNase III domain-like"/>
    <property type="match status" value="1"/>
</dbReference>
<dbReference type="GO" id="GO:0010468">
    <property type="term" value="P:regulation of gene expression"/>
    <property type="evidence" value="ECO:0007669"/>
    <property type="project" value="TreeGrafter"/>
</dbReference>
<dbReference type="PROSITE" id="PS50142">
    <property type="entry name" value="RNASE_3_2"/>
    <property type="match status" value="1"/>
</dbReference>
<accession>A0A844H3Y7</accession>
<dbReference type="NCBIfam" id="TIGR02191">
    <property type="entry name" value="RNaseIII"/>
    <property type="match status" value="1"/>
</dbReference>
<dbReference type="Proteomes" id="UP000442533">
    <property type="component" value="Unassembled WGS sequence"/>
</dbReference>
<dbReference type="Gene3D" id="3.30.160.20">
    <property type="match status" value="1"/>
</dbReference>
<feature type="active site" evidence="9">
    <location>
        <position position="121"/>
    </location>
</feature>
<keyword evidence="9" id="KW-0963">Cytoplasm</keyword>
<gene>
    <name evidence="9 13" type="primary">rnc</name>
    <name evidence="13" type="ORF">GL279_08940</name>
</gene>
<dbReference type="AlphaFoldDB" id="A0A844H3Y7"/>
<dbReference type="CDD" id="cd10845">
    <property type="entry name" value="DSRM_RNAse_III_family"/>
    <property type="match status" value="1"/>
</dbReference>
<feature type="domain" description="DRBM" evidence="11">
    <location>
        <begin position="157"/>
        <end position="227"/>
    </location>
</feature>
<dbReference type="PROSITE" id="PS00517">
    <property type="entry name" value="RNASE_3_1"/>
    <property type="match status" value="1"/>
</dbReference>
<evidence type="ECO:0000256" key="2">
    <source>
        <dbReference type="ARBA" id="ARBA00010183"/>
    </source>
</evidence>
<comment type="cofactor">
    <cofactor evidence="9">
        <name>Mg(2+)</name>
        <dbReference type="ChEBI" id="CHEBI:18420"/>
    </cofactor>
</comment>
<dbReference type="Gene3D" id="1.10.1520.10">
    <property type="entry name" value="Ribonuclease III domain"/>
    <property type="match status" value="1"/>
</dbReference>
<dbReference type="OrthoDB" id="9805026at2"/>
<comment type="catalytic activity">
    <reaction evidence="1 9">
        <text>Endonucleolytic cleavage to 5'-phosphomonoester.</text>
        <dbReference type="EC" id="3.1.26.3"/>
    </reaction>
</comment>
<dbReference type="HAMAP" id="MF_00104">
    <property type="entry name" value="RNase_III"/>
    <property type="match status" value="1"/>
</dbReference>
<name>A0A844H3Y7_9RHOB</name>
<keyword evidence="8 9" id="KW-0694">RNA-binding</keyword>
<dbReference type="FunFam" id="1.10.1520.10:FF:000001">
    <property type="entry name" value="Ribonuclease 3"/>
    <property type="match status" value="1"/>
</dbReference>
<feature type="active site" evidence="9">
    <location>
        <position position="49"/>
    </location>
</feature>
<evidence type="ECO:0000259" key="12">
    <source>
        <dbReference type="PROSITE" id="PS50142"/>
    </source>
</evidence>
<keyword evidence="9" id="KW-0819">tRNA processing</keyword>
<comment type="caution">
    <text evidence="13">The sequence shown here is derived from an EMBL/GenBank/DDBJ whole genome shotgun (WGS) entry which is preliminary data.</text>
</comment>
<evidence type="ECO:0000259" key="11">
    <source>
        <dbReference type="PROSITE" id="PS50137"/>
    </source>
</evidence>
<dbReference type="GO" id="GO:0004525">
    <property type="term" value="F:ribonuclease III activity"/>
    <property type="evidence" value="ECO:0007669"/>
    <property type="project" value="UniProtKB-UniRule"/>
</dbReference>
<comment type="subcellular location">
    <subcellularLocation>
        <location evidence="9">Cytoplasm</location>
    </subcellularLocation>
</comment>
<protein>
    <recommendedName>
        <fullName evidence="9">Ribonuclease 3</fullName>
        <ecNumber evidence="9">3.1.26.3</ecNumber>
    </recommendedName>
    <alternativeName>
        <fullName evidence="9">Ribonuclease III</fullName>
        <shortName evidence="9">RNase III</shortName>
    </alternativeName>
</protein>
<evidence type="ECO:0000256" key="5">
    <source>
        <dbReference type="ARBA" id="ARBA00022722"/>
    </source>
</evidence>
<dbReference type="PANTHER" id="PTHR11207:SF0">
    <property type="entry name" value="RIBONUCLEASE 3"/>
    <property type="match status" value="1"/>
</dbReference>
<evidence type="ECO:0000256" key="1">
    <source>
        <dbReference type="ARBA" id="ARBA00000109"/>
    </source>
</evidence>
<dbReference type="GO" id="GO:0005737">
    <property type="term" value="C:cytoplasm"/>
    <property type="evidence" value="ECO:0007669"/>
    <property type="project" value="UniProtKB-SubCell"/>
</dbReference>
<dbReference type="SMART" id="SM00358">
    <property type="entry name" value="DSRM"/>
    <property type="match status" value="1"/>
</dbReference>
<dbReference type="InterPro" id="IPR014720">
    <property type="entry name" value="dsRBD_dom"/>
</dbReference>
<evidence type="ECO:0000313" key="13">
    <source>
        <dbReference type="EMBL" id="MTH34725.1"/>
    </source>
</evidence>
<dbReference type="SMART" id="SM00535">
    <property type="entry name" value="RIBOc"/>
    <property type="match status" value="1"/>
</dbReference>
<dbReference type="GO" id="GO:0003725">
    <property type="term" value="F:double-stranded RNA binding"/>
    <property type="evidence" value="ECO:0007669"/>
    <property type="project" value="TreeGrafter"/>
</dbReference>
<keyword evidence="9" id="KW-0699">rRNA-binding</keyword>
<keyword evidence="9" id="KW-0479">Metal-binding</keyword>
<keyword evidence="5 9" id="KW-0540">Nuclease</keyword>
<proteinExistence type="inferred from homology"/>
<comment type="function">
    <text evidence="9">Digests double-stranded RNA. Involved in the processing of primary rRNA transcript to yield the immediate precursors to the large and small rRNAs (23S and 16S). Processes some mRNAs, and tRNAs when they are encoded in the rRNA operon. Processes pre-crRNA and tracrRNA of type II CRISPR loci if present in the organism.</text>
</comment>
<dbReference type="SUPFAM" id="SSF54768">
    <property type="entry name" value="dsRNA-binding domain-like"/>
    <property type="match status" value="1"/>
</dbReference>
<evidence type="ECO:0000256" key="6">
    <source>
        <dbReference type="ARBA" id="ARBA00022759"/>
    </source>
</evidence>
<evidence type="ECO:0000256" key="8">
    <source>
        <dbReference type="ARBA" id="ARBA00022884"/>
    </source>
</evidence>
<evidence type="ECO:0000256" key="7">
    <source>
        <dbReference type="ARBA" id="ARBA00022801"/>
    </source>
</evidence>
<keyword evidence="4 9" id="KW-0507">mRNA processing</keyword>
<feature type="binding site" evidence="9">
    <location>
        <position position="121"/>
    </location>
    <ligand>
        <name>Mg(2+)</name>
        <dbReference type="ChEBI" id="CHEBI:18420"/>
    </ligand>
</feature>
<comment type="subunit">
    <text evidence="9">Homodimer.</text>
</comment>
<dbReference type="GO" id="GO:0008033">
    <property type="term" value="P:tRNA processing"/>
    <property type="evidence" value="ECO:0007669"/>
    <property type="project" value="UniProtKB-KW"/>
</dbReference>
<dbReference type="PANTHER" id="PTHR11207">
    <property type="entry name" value="RIBONUCLEASE III"/>
    <property type="match status" value="1"/>
</dbReference>
<sequence length="229" mass="24618">MKISAELSAFSLRLGHEFARPELLVRALTHGSISTATRPDNQRLEFLGDRVLGLTMAEALFSADRAATEGQLAPRYNALVKGETCAAVARELGLGDVLKLGRSEMMSGGRRKEALLADALEAVLAAVYLDAGFEAARAVILRHWASRLDSVDDDARDAKTALQEWAQAKGMSPPRYVQTSRSGPDHAPEFEIAVRLDSGQEATASGKGTKRSIEQAAAQALLDQIESET</sequence>
<dbReference type="GO" id="GO:0006397">
    <property type="term" value="P:mRNA processing"/>
    <property type="evidence" value="ECO:0007669"/>
    <property type="project" value="UniProtKB-UniRule"/>
</dbReference>
<dbReference type="InterPro" id="IPR000999">
    <property type="entry name" value="RNase_III_dom"/>
</dbReference>
<evidence type="ECO:0000256" key="4">
    <source>
        <dbReference type="ARBA" id="ARBA00022664"/>
    </source>
</evidence>
<dbReference type="EMBL" id="WMIF01000010">
    <property type="protein sequence ID" value="MTH34725.1"/>
    <property type="molecule type" value="Genomic_DNA"/>
</dbReference>
<feature type="domain" description="RNase III" evidence="12">
    <location>
        <begin position="7"/>
        <end position="132"/>
    </location>
</feature>
<dbReference type="Pfam" id="PF00035">
    <property type="entry name" value="dsrm"/>
    <property type="match status" value="1"/>
</dbReference>
<dbReference type="InterPro" id="IPR011907">
    <property type="entry name" value="RNase_III"/>
</dbReference>